<accession>A0ABN1D6F1</accession>
<dbReference type="EMBL" id="BAAAHC010000019">
    <property type="protein sequence ID" value="GAA0535669.1"/>
    <property type="molecule type" value="Genomic_DNA"/>
</dbReference>
<sequence length="69" mass="7066">MASGEIRWTFVASIRTGTAAGVTQHREGAAATPGAQFGSGRMIAIRVTVSSSIANRGPSRPAPECLTPP</sequence>
<organism evidence="1 2">
    <name type="scientific">Saccharopolyspora thermophila</name>
    <dbReference type="NCBI Taxonomy" id="89367"/>
    <lineage>
        <taxon>Bacteria</taxon>
        <taxon>Bacillati</taxon>
        <taxon>Actinomycetota</taxon>
        <taxon>Actinomycetes</taxon>
        <taxon>Pseudonocardiales</taxon>
        <taxon>Pseudonocardiaceae</taxon>
        <taxon>Saccharopolyspora</taxon>
    </lineage>
</organism>
<protein>
    <submittedName>
        <fullName evidence="1">Uncharacterized protein</fullName>
    </submittedName>
</protein>
<dbReference type="Proteomes" id="UP001500220">
    <property type="component" value="Unassembled WGS sequence"/>
</dbReference>
<keyword evidence="2" id="KW-1185">Reference proteome</keyword>
<gene>
    <name evidence="1" type="ORF">GCM10009545_42870</name>
</gene>
<evidence type="ECO:0000313" key="1">
    <source>
        <dbReference type="EMBL" id="GAA0535669.1"/>
    </source>
</evidence>
<evidence type="ECO:0000313" key="2">
    <source>
        <dbReference type="Proteomes" id="UP001500220"/>
    </source>
</evidence>
<proteinExistence type="predicted"/>
<reference evidence="1 2" key="1">
    <citation type="journal article" date="2019" name="Int. J. Syst. Evol. Microbiol.">
        <title>The Global Catalogue of Microorganisms (GCM) 10K type strain sequencing project: providing services to taxonomists for standard genome sequencing and annotation.</title>
        <authorList>
            <consortium name="The Broad Institute Genomics Platform"/>
            <consortium name="The Broad Institute Genome Sequencing Center for Infectious Disease"/>
            <person name="Wu L."/>
            <person name="Ma J."/>
        </authorList>
    </citation>
    <scope>NUCLEOTIDE SEQUENCE [LARGE SCALE GENOMIC DNA]</scope>
    <source>
        <strain evidence="1 2">JCM 10664</strain>
    </source>
</reference>
<comment type="caution">
    <text evidence="1">The sequence shown here is derived from an EMBL/GenBank/DDBJ whole genome shotgun (WGS) entry which is preliminary data.</text>
</comment>
<name>A0ABN1D6F1_9PSEU</name>